<reference evidence="10" key="1">
    <citation type="submission" date="2017-04" db="EMBL/GenBank/DDBJ databases">
        <title>Genome deletions in a multicellular cyanobacterial endosymbiont for morphological adaptation in marine diatoms.</title>
        <authorList>
            <person name="Wang Y."/>
            <person name="Gao H."/>
            <person name="Li R."/>
            <person name="Xu X."/>
        </authorList>
    </citation>
    <scope>NUCLEOTIDE SEQUENCE</scope>
    <source>
        <strain evidence="10">FACHB 800</strain>
    </source>
</reference>
<feature type="transmembrane region" description="Helical" evidence="8">
    <location>
        <begin position="209"/>
        <end position="230"/>
    </location>
</feature>
<dbReference type="Gene3D" id="1.20.1720.10">
    <property type="entry name" value="Multidrug resistance protein D"/>
    <property type="match status" value="1"/>
</dbReference>
<evidence type="ECO:0000256" key="4">
    <source>
        <dbReference type="ARBA" id="ARBA00022475"/>
    </source>
</evidence>
<dbReference type="PROSITE" id="PS50850">
    <property type="entry name" value="MFS"/>
    <property type="match status" value="1"/>
</dbReference>
<feature type="transmembrane region" description="Helical" evidence="8">
    <location>
        <begin position="335"/>
        <end position="355"/>
    </location>
</feature>
<feature type="transmembrane region" description="Helical" evidence="8">
    <location>
        <begin position="106"/>
        <end position="125"/>
    </location>
</feature>
<evidence type="ECO:0000256" key="3">
    <source>
        <dbReference type="ARBA" id="ARBA00022448"/>
    </source>
</evidence>
<dbReference type="GO" id="GO:0022857">
    <property type="term" value="F:transmembrane transporter activity"/>
    <property type="evidence" value="ECO:0007669"/>
    <property type="project" value="InterPro"/>
</dbReference>
<feature type="transmembrane region" description="Helical" evidence="8">
    <location>
        <begin position="42"/>
        <end position="63"/>
    </location>
</feature>
<dbReference type="InterPro" id="IPR011701">
    <property type="entry name" value="MFS"/>
</dbReference>
<feature type="transmembrane region" description="Helical" evidence="8">
    <location>
        <begin position="75"/>
        <end position="100"/>
    </location>
</feature>
<dbReference type="PRINTS" id="PR01036">
    <property type="entry name" value="TCRTETB"/>
</dbReference>
<dbReference type="Gene3D" id="1.20.1250.20">
    <property type="entry name" value="MFS general substrate transporter like domains"/>
    <property type="match status" value="1"/>
</dbReference>
<evidence type="ECO:0000259" key="9">
    <source>
        <dbReference type="PROSITE" id="PS50850"/>
    </source>
</evidence>
<evidence type="ECO:0000256" key="1">
    <source>
        <dbReference type="ARBA" id="ARBA00004651"/>
    </source>
</evidence>
<dbReference type="Pfam" id="PF07690">
    <property type="entry name" value="MFS_1"/>
    <property type="match status" value="1"/>
</dbReference>
<dbReference type="SUPFAM" id="SSF103473">
    <property type="entry name" value="MFS general substrate transporter"/>
    <property type="match status" value="1"/>
</dbReference>
<evidence type="ECO:0000313" key="11">
    <source>
        <dbReference type="Proteomes" id="UP000683511"/>
    </source>
</evidence>
<dbReference type="InterPro" id="IPR036259">
    <property type="entry name" value="MFS_trans_sf"/>
</dbReference>
<dbReference type="EMBL" id="CP021056">
    <property type="protein sequence ID" value="QXE23701.1"/>
    <property type="molecule type" value="Genomic_DNA"/>
</dbReference>
<keyword evidence="11" id="KW-1185">Reference proteome</keyword>
<keyword evidence="3" id="KW-0813">Transport</keyword>
<feature type="transmembrane region" description="Helical" evidence="8">
    <location>
        <begin position="169"/>
        <end position="188"/>
    </location>
</feature>
<gene>
    <name evidence="10" type="ORF">B6N60_02391</name>
</gene>
<protein>
    <submittedName>
        <fullName evidence="10">Drug resistance transporter, EmrB/QacA subfamily</fullName>
    </submittedName>
</protein>
<sequence>MVLAATRLGDMWGKKHLYLGGMVIFTLSSLLCGLAPSINWLIGFRGLQGLGSVFLSGLGLAIITEVFPSSERGRAVGIIGSVVSLGVALGPSTGGLLLGLAGWRSVFLINVPLGIIASFLVARVVPRSPQVMVKQKFDLVGAFLALVTLGSFALGMTQGQRQGFGSESALSLLAIASVGLVTFLLLEVRLKHPLLELYLFRNLRLSMSLLSNVLVFIVLSGVLLVTPFFLERVQNYSTLKVGLLLAVPSVISGLVAPISGTLSDRFGSRLMGLVGLGLMIGGCLGISTFNAQLTEWGYVLPYFLYGLGLGFFRSPNDSTVMGAVPRERLGIASGLLSLSRTCGVTMGISIIGAVFGSISAQVAGGIDAAAAPPAAIIAGFQGTFRVAALILCGAAVASALRFHQSKQM</sequence>
<dbReference type="InterPro" id="IPR004638">
    <property type="entry name" value="EmrB-like"/>
</dbReference>
<organism evidence="10 11">
    <name type="scientific">Richelia sinica FACHB-800</name>
    <dbReference type="NCBI Taxonomy" id="1357546"/>
    <lineage>
        <taxon>Bacteria</taxon>
        <taxon>Bacillati</taxon>
        <taxon>Cyanobacteriota</taxon>
        <taxon>Cyanophyceae</taxon>
        <taxon>Nostocales</taxon>
        <taxon>Nostocaceae</taxon>
        <taxon>Richelia</taxon>
    </lineage>
</organism>
<dbReference type="KEGG" id="rsin:B6N60_02391"/>
<accession>A0A975Y4Z5</accession>
<dbReference type="CDD" id="cd17321">
    <property type="entry name" value="MFS_MMR_MDR_like"/>
    <property type="match status" value="1"/>
</dbReference>
<dbReference type="AlphaFoldDB" id="A0A975Y4Z5"/>
<dbReference type="NCBIfam" id="TIGR00711">
    <property type="entry name" value="efflux_EmrB"/>
    <property type="match status" value="1"/>
</dbReference>
<feature type="transmembrane region" description="Helical" evidence="8">
    <location>
        <begin position="17"/>
        <end position="36"/>
    </location>
</feature>
<proteinExistence type="inferred from homology"/>
<dbReference type="PANTHER" id="PTHR42718:SF9">
    <property type="entry name" value="MAJOR FACILITATOR SUPERFAMILY MULTIDRUG TRANSPORTER MFSC"/>
    <property type="match status" value="1"/>
</dbReference>
<feature type="transmembrane region" description="Helical" evidence="8">
    <location>
        <begin position="270"/>
        <end position="290"/>
    </location>
</feature>
<dbReference type="PANTHER" id="PTHR42718">
    <property type="entry name" value="MAJOR FACILITATOR SUPERFAMILY MULTIDRUG TRANSPORTER MFSC"/>
    <property type="match status" value="1"/>
</dbReference>
<evidence type="ECO:0000256" key="5">
    <source>
        <dbReference type="ARBA" id="ARBA00022692"/>
    </source>
</evidence>
<evidence type="ECO:0000256" key="2">
    <source>
        <dbReference type="ARBA" id="ARBA00008537"/>
    </source>
</evidence>
<keyword evidence="4" id="KW-1003">Cell membrane</keyword>
<feature type="transmembrane region" description="Helical" evidence="8">
    <location>
        <begin position="375"/>
        <end position="400"/>
    </location>
</feature>
<evidence type="ECO:0000256" key="8">
    <source>
        <dbReference type="SAM" id="Phobius"/>
    </source>
</evidence>
<keyword evidence="6 8" id="KW-1133">Transmembrane helix</keyword>
<feature type="domain" description="Major facilitator superfamily (MFS) profile" evidence="9">
    <location>
        <begin position="1"/>
        <end position="406"/>
    </location>
</feature>
<evidence type="ECO:0000256" key="7">
    <source>
        <dbReference type="ARBA" id="ARBA00023136"/>
    </source>
</evidence>
<comment type="similarity">
    <text evidence="2">Belongs to the major facilitator superfamily. EmrB family.</text>
</comment>
<dbReference type="Proteomes" id="UP000683511">
    <property type="component" value="Chromosome"/>
</dbReference>
<keyword evidence="5 8" id="KW-0812">Transmembrane</keyword>
<evidence type="ECO:0000313" key="10">
    <source>
        <dbReference type="EMBL" id="QXE23701.1"/>
    </source>
</evidence>
<comment type="subcellular location">
    <subcellularLocation>
        <location evidence="1">Cell membrane</location>
        <topology evidence="1">Multi-pass membrane protein</topology>
    </subcellularLocation>
</comment>
<name>A0A975Y4Z5_9NOST</name>
<evidence type="ECO:0000256" key="6">
    <source>
        <dbReference type="ARBA" id="ARBA00022989"/>
    </source>
</evidence>
<feature type="transmembrane region" description="Helical" evidence="8">
    <location>
        <begin position="296"/>
        <end position="314"/>
    </location>
</feature>
<dbReference type="InterPro" id="IPR020846">
    <property type="entry name" value="MFS_dom"/>
</dbReference>
<dbReference type="GO" id="GO:0005886">
    <property type="term" value="C:plasma membrane"/>
    <property type="evidence" value="ECO:0007669"/>
    <property type="project" value="UniProtKB-SubCell"/>
</dbReference>
<feature type="transmembrane region" description="Helical" evidence="8">
    <location>
        <begin position="137"/>
        <end position="157"/>
    </location>
</feature>
<keyword evidence="7 8" id="KW-0472">Membrane</keyword>
<feature type="transmembrane region" description="Helical" evidence="8">
    <location>
        <begin position="236"/>
        <end position="258"/>
    </location>
</feature>